<dbReference type="KEGG" id="pgr:PGTG_15362"/>
<protein>
    <submittedName>
        <fullName evidence="1">Uncharacterized protein</fullName>
    </submittedName>
</protein>
<accession>E3KZI1</accession>
<dbReference type="VEuPathDB" id="FungiDB:PGTG_15362"/>
<name>E3KZI1_PUCGT</name>
<proteinExistence type="predicted"/>
<dbReference type="GeneID" id="10545273"/>
<evidence type="ECO:0000313" key="2">
    <source>
        <dbReference type="Proteomes" id="UP000008783"/>
    </source>
</evidence>
<dbReference type="InParanoid" id="E3KZI1"/>
<dbReference type="RefSeq" id="XP_003334125.2">
    <property type="nucleotide sequence ID" value="XM_003334077.2"/>
</dbReference>
<dbReference type="Proteomes" id="UP000008783">
    <property type="component" value="Unassembled WGS sequence"/>
</dbReference>
<dbReference type="OrthoDB" id="2496257at2759"/>
<dbReference type="EMBL" id="DS178325">
    <property type="protein sequence ID" value="EFP89706.2"/>
    <property type="molecule type" value="Genomic_DNA"/>
</dbReference>
<sequence>MGNERTKSLHQINSLNPKKDKELTLIKSQLQQLYYVLKTPTLDRVFRLSGLNPPINSLLLKSNTGKIRGFLENVFRFMRLDPFFKSQTKKYNEFLSIVSPFLLGEKVLGPAIRRITTDEHLPQSPTLIVGGANELENAESHSLSGVPHNVQAGAVKDSTFNAKDPNSYAQHEIHLASFPVDKKSSNTPTSISHQKHLPATVPTMSPSQEGSLLLPNGKGIPRGNSQIQSSRTGMLHGDVFGIVKDKIIEEPIIIWKFLQEKLISLSKKDLLAKQKNRTFQLAFLKSFFQLGDYIFKYGLLPSTFIDSIEIFKPKILQEMVKFHIDLLFLKYGRRFFVAQDSVVPQLEFLTNGLAVEHFHRSIRALSAEDEKHLVYHVLSTIWYHMIKCFPGSQLTLGFTTNAETFRHAEFSSKPIVFPRHCLTHRKLNI</sequence>
<reference key="1">
    <citation type="submission" date="2007-01" db="EMBL/GenBank/DDBJ databases">
        <title>The Genome Sequence of Puccinia graminis f. sp. tritici Strain CRL 75-36-700-3.</title>
        <authorList>
            <consortium name="The Broad Institute Genome Sequencing Platform"/>
            <person name="Birren B."/>
            <person name="Lander E."/>
            <person name="Galagan J."/>
            <person name="Nusbaum C."/>
            <person name="Devon K."/>
            <person name="Cuomo C."/>
            <person name="Jaffe D."/>
            <person name="Butler J."/>
            <person name="Alvarez P."/>
            <person name="Gnerre S."/>
            <person name="Grabherr M."/>
            <person name="Mauceli E."/>
            <person name="Brockman W."/>
            <person name="Young S."/>
            <person name="LaButti K."/>
            <person name="Sykes S."/>
            <person name="DeCaprio D."/>
            <person name="Crawford M."/>
            <person name="Koehrsen M."/>
            <person name="Engels R."/>
            <person name="Montgomery P."/>
            <person name="Pearson M."/>
            <person name="Howarth C."/>
            <person name="Larson L."/>
            <person name="White J."/>
            <person name="Zeng Q."/>
            <person name="Kodira C."/>
            <person name="Yandava C."/>
            <person name="Alvarado L."/>
            <person name="O'Leary S."/>
            <person name="Szabo L."/>
            <person name="Dean R."/>
            <person name="Schein J."/>
        </authorList>
    </citation>
    <scope>NUCLEOTIDE SEQUENCE</scope>
    <source>
        <strain>CRL 75-36-700-3</strain>
    </source>
</reference>
<organism evidence="1 2">
    <name type="scientific">Puccinia graminis f. sp. tritici (strain CRL 75-36-700-3 / race SCCL)</name>
    <name type="common">Black stem rust fungus</name>
    <dbReference type="NCBI Taxonomy" id="418459"/>
    <lineage>
        <taxon>Eukaryota</taxon>
        <taxon>Fungi</taxon>
        <taxon>Dikarya</taxon>
        <taxon>Basidiomycota</taxon>
        <taxon>Pucciniomycotina</taxon>
        <taxon>Pucciniomycetes</taxon>
        <taxon>Pucciniales</taxon>
        <taxon>Pucciniaceae</taxon>
        <taxon>Puccinia</taxon>
    </lineage>
</organism>
<keyword evidence="2" id="KW-1185">Reference proteome</keyword>
<reference evidence="2" key="2">
    <citation type="journal article" date="2011" name="Proc. Natl. Acad. Sci. U.S.A.">
        <title>Obligate biotrophy features unraveled by the genomic analysis of rust fungi.</title>
        <authorList>
            <person name="Duplessis S."/>
            <person name="Cuomo C.A."/>
            <person name="Lin Y.-C."/>
            <person name="Aerts A."/>
            <person name="Tisserant E."/>
            <person name="Veneault-Fourrey C."/>
            <person name="Joly D.L."/>
            <person name="Hacquard S."/>
            <person name="Amselem J."/>
            <person name="Cantarel B.L."/>
            <person name="Chiu R."/>
            <person name="Coutinho P.M."/>
            <person name="Feau N."/>
            <person name="Field M."/>
            <person name="Frey P."/>
            <person name="Gelhaye E."/>
            <person name="Goldberg J."/>
            <person name="Grabherr M.G."/>
            <person name="Kodira C.D."/>
            <person name="Kohler A."/>
            <person name="Kuees U."/>
            <person name="Lindquist E.A."/>
            <person name="Lucas S.M."/>
            <person name="Mago R."/>
            <person name="Mauceli E."/>
            <person name="Morin E."/>
            <person name="Murat C."/>
            <person name="Pangilinan J.L."/>
            <person name="Park R."/>
            <person name="Pearson M."/>
            <person name="Quesneville H."/>
            <person name="Rouhier N."/>
            <person name="Sakthikumar S."/>
            <person name="Salamov A.A."/>
            <person name="Schmutz J."/>
            <person name="Selles B."/>
            <person name="Shapiro H."/>
            <person name="Tanguay P."/>
            <person name="Tuskan G.A."/>
            <person name="Henrissat B."/>
            <person name="Van de Peer Y."/>
            <person name="Rouze P."/>
            <person name="Ellis J.G."/>
            <person name="Dodds P.N."/>
            <person name="Schein J.E."/>
            <person name="Zhong S."/>
            <person name="Hamelin R.C."/>
            <person name="Grigoriev I.V."/>
            <person name="Szabo L.J."/>
            <person name="Martin F."/>
        </authorList>
    </citation>
    <scope>NUCLEOTIDE SEQUENCE [LARGE SCALE GENOMIC DNA]</scope>
    <source>
        <strain evidence="2">CRL 75-36-700-3 / race SCCL</strain>
    </source>
</reference>
<dbReference type="HOGENOM" id="CLU_011079_1_0_1"/>
<evidence type="ECO:0000313" key="1">
    <source>
        <dbReference type="EMBL" id="EFP89706.2"/>
    </source>
</evidence>
<dbReference type="AlphaFoldDB" id="E3KZI1"/>
<gene>
    <name evidence="1" type="ORF">PGTG_15362</name>
</gene>